<evidence type="ECO:0000313" key="6">
    <source>
        <dbReference type="Proteomes" id="UP001491310"/>
    </source>
</evidence>
<gene>
    <name evidence="5" type="ORF">WJX75_003217</name>
</gene>
<feature type="signal peptide" evidence="1">
    <location>
        <begin position="1"/>
        <end position="23"/>
    </location>
</feature>
<dbReference type="PROSITE" id="PS50213">
    <property type="entry name" value="FAS1"/>
    <property type="match status" value="1"/>
</dbReference>
<sequence length="516" mass="51982">MRTSEWVSIALLYGALNLSLLQAAPIGPRTTGSVGILTASGEASYRVGTGGSCGFGPIGDPYPDSAIASIRSTSAIVAQLPESGCGACIEITCADQGVCNADASPVTFTVVDCTPPGNLEIHVLEYRPSSGGYLKITPWQTAGLATVAKIEYKQSGAADLTYQTFRNTYGAVWEASNLPPSPLDIRLTDPAGHSVVASQITPTAAADIPTGVQFPLTVQSLAVSPPVTPSPAAVPVSPIPSPVFPSPSPPPVVAPLASPPLAAVPASPPLVLSPIPLVPVGSPVQASPPVVAIPMAVAPVVPPPAQPPASLPLLPPSPAPVVSPPVVPIAPVVAPLAPSPAIPPSPTGPCQNVLQILQSNPQLSTWLSILQDLGQAASLGNDRLNITMFAPLSSAFNAPIPAGSSLGNGTVGQLLNSRPALKSPVAGYHVVAGAFPSSALTPGTILPTVDVERTPGQPDRPVILNVTAPLKLQGVGSSANIVQPDLKTCGPSVVHVIDAVLLPFSPTTGPAAGGRR</sequence>
<keyword evidence="1" id="KW-0732">Signal</keyword>
<dbReference type="PROSITE" id="PS50842">
    <property type="entry name" value="EXPANSIN_EG45"/>
    <property type="match status" value="1"/>
</dbReference>
<evidence type="ECO:0000313" key="5">
    <source>
        <dbReference type="EMBL" id="KAK9916482.1"/>
    </source>
</evidence>
<dbReference type="SUPFAM" id="SSF49590">
    <property type="entry name" value="PHL pollen allergen"/>
    <property type="match status" value="1"/>
</dbReference>
<dbReference type="InterPro" id="IPR007112">
    <property type="entry name" value="Expansin/allergen_DPBB_dom"/>
</dbReference>
<feature type="domain" description="Expansin-like CBD" evidence="4">
    <location>
        <begin position="132"/>
        <end position="203"/>
    </location>
</feature>
<dbReference type="Gene3D" id="2.60.40.760">
    <property type="entry name" value="Expansin, cellulose-binding-like domain"/>
    <property type="match status" value="1"/>
</dbReference>
<feature type="domain" description="Expansin-like EG45" evidence="3">
    <location>
        <begin position="50"/>
        <end position="172"/>
    </location>
</feature>
<protein>
    <recommendedName>
        <fullName evidence="7">FAS1 domain-containing protein</fullName>
    </recommendedName>
</protein>
<feature type="domain" description="FAS1" evidence="2">
    <location>
        <begin position="350"/>
        <end position="501"/>
    </location>
</feature>
<dbReference type="InterPro" id="IPR036908">
    <property type="entry name" value="RlpA-like_sf"/>
</dbReference>
<dbReference type="EMBL" id="JALJOT010000003">
    <property type="protein sequence ID" value="KAK9916482.1"/>
    <property type="molecule type" value="Genomic_DNA"/>
</dbReference>
<organism evidence="5 6">
    <name type="scientific">Coccomyxa subellipsoidea</name>
    <dbReference type="NCBI Taxonomy" id="248742"/>
    <lineage>
        <taxon>Eukaryota</taxon>
        <taxon>Viridiplantae</taxon>
        <taxon>Chlorophyta</taxon>
        <taxon>core chlorophytes</taxon>
        <taxon>Trebouxiophyceae</taxon>
        <taxon>Trebouxiophyceae incertae sedis</taxon>
        <taxon>Coccomyxaceae</taxon>
        <taxon>Coccomyxa</taxon>
    </lineage>
</organism>
<proteinExistence type="predicted"/>
<dbReference type="PANTHER" id="PTHR10900:SF77">
    <property type="entry name" value="FI19380P1"/>
    <property type="match status" value="1"/>
</dbReference>
<evidence type="ECO:0000259" key="4">
    <source>
        <dbReference type="PROSITE" id="PS50843"/>
    </source>
</evidence>
<reference evidence="5 6" key="1">
    <citation type="journal article" date="2024" name="Nat. Commun.">
        <title>Phylogenomics reveals the evolutionary origins of lichenization in chlorophyte algae.</title>
        <authorList>
            <person name="Puginier C."/>
            <person name="Libourel C."/>
            <person name="Otte J."/>
            <person name="Skaloud P."/>
            <person name="Haon M."/>
            <person name="Grisel S."/>
            <person name="Petersen M."/>
            <person name="Berrin J.G."/>
            <person name="Delaux P.M."/>
            <person name="Dal Grande F."/>
            <person name="Keller J."/>
        </authorList>
    </citation>
    <scope>NUCLEOTIDE SEQUENCE [LARGE SCALE GENOMIC DNA]</scope>
    <source>
        <strain evidence="5 6">SAG 216-7</strain>
    </source>
</reference>
<dbReference type="Proteomes" id="UP001491310">
    <property type="component" value="Unassembled WGS sequence"/>
</dbReference>
<evidence type="ECO:0008006" key="7">
    <source>
        <dbReference type="Google" id="ProtNLM"/>
    </source>
</evidence>
<dbReference type="InterPro" id="IPR007117">
    <property type="entry name" value="Expansin_CBD"/>
</dbReference>
<accession>A0ABR2YXW2</accession>
<comment type="caution">
    <text evidence="5">The sequence shown here is derived from an EMBL/GenBank/DDBJ whole genome shotgun (WGS) entry which is preliminary data.</text>
</comment>
<dbReference type="Gene3D" id="2.30.180.10">
    <property type="entry name" value="FAS1 domain"/>
    <property type="match status" value="1"/>
</dbReference>
<evidence type="ECO:0000259" key="3">
    <source>
        <dbReference type="PROSITE" id="PS50842"/>
    </source>
</evidence>
<dbReference type="PANTHER" id="PTHR10900">
    <property type="entry name" value="PERIOSTIN-RELATED"/>
    <property type="match status" value="1"/>
</dbReference>
<name>A0ABR2YXW2_9CHLO</name>
<dbReference type="SMART" id="SM00554">
    <property type="entry name" value="FAS1"/>
    <property type="match status" value="1"/>
</dbReference>
<dbReference type="Pfam" id="PF02469">
    <property type="entry name" value="Fasciclin"/>
    <property type="match status" value="1"/>
</dbReference>
<dbReference type="InterPro" id="IPR036378">
    <property type="entry name" value="FAS1_dom_sf"/>
</dbReference>
<dbReference type="SUPFAM" id="SSF50685">
    <property type="entry name" value="Barwin-like endoglucanases"/>
    <property type="match status" value="1"/>
</dbReference>
<evidence type="ECO:0000256" key="1">
    <source>
        <dbReference type="SAM" id="SignalP"/>
    </source>
</evidence>
<dbReference type="InterPro" id="IPR050904">
    <property type="entry name" value="Adhesion/Biosynth-related"/>
</dbReference>
<dbReference type="SUPFAM" id="SSF82153">
    <property type="entry name" value="FAS1 domain"/>
    <property type="match status" value="1"/>
</dbReference>
<dbReference type="PROSITE" id="PS50843">
    <property type="entry name" value="EXPANSIN_CBD"/>
    <property type="match status" value="1"/>
</dbReference>
<evidence type="ECO:0000259" key="2">
    <source>
        <dbReference type="PROSITE" id="PS50213"/>
    </source>
</evidence>
<dbReference type="InterPro" id="IPR036749">
    <property type="entry name" value="Expansin_CBD_sf"/>
</dbReference>
<keyword evidence="6" id="KW-1185">Reference proteome</keyword>
<feature type="chain" id="PRO_5046819687" description="FAS1 domain-containing protein" evidence="1">
    <location>
        <begin position="24"/>
        <end position="516"/>
    </location>
</feature>
<dbReference type="InterPro" id="IPR000782">
    <property type="entry name" value="FAS1_domain"/>
</dbReference>